<proteinExistence type="inferred from homology"/>
<feature type="region of interest" description="Domain I" evidence="6">
    <location>
        <begin position="1"/>
        <end position="64"/>
    </location>
</feature>
<dbReference type="InterPro" id="IPR010994">
    <property type="entry name" value="RuvA_2-like"/>
</dbReference>
<keyword evidence="1 6" id="KW-0963">Cytoplasm</keyword>
<evidence type="ECO:0000256" key="2">
    <source>
        <dbReference type="ARBA" id="ARBA00022763"/>
    </source>
</evidence>
<keyword evidence="4 6" id="KW-0233">DNA recombination</keyword>
<dbReference type="SUPFAM" id="SSF47781">
    <property type="entry name" value="RuvA domain 2-like"/>
    <property type="match status" value="1"/>
</dbReference>
<keyword evidence="2 6" id="KW-0227">DNA damage</keyword>
<dbReference type="GO" id="GO:0048476">
    <property type="term" value="C:Holliday junction resolvase complex"/>
    <property type="evidence" value="ECO:0007669"/>
    <property type="project" value="UniProtKB-UniRule"/>
</dbReference>
<sequence>MFNSLRGIITEKRQDSLCIATGGIEWEVSVPLLDMEELPPLGEEARVLVWLYHREDQMRLFGFAREERRNTFLELIKVEGIGPRQAVKILSGIGQEELESALENEDIARLEAVPGLGKKTAQKMILALKGKLAHPVSAAGTGSVHEELVNALADMGYDRRTAAEAVESAAKTVSAEAPAGLSAAEREKRIFKQAIVILSSQ</sequence>
<evidence type="ECO:0000256" key="5">
    <source>
        <dbReference type="ARBA" id="ARBA00023204"/>
    </source>
</evidence>
<comment type="subcellular location">
    <subcellularLocation>
        <location evidence="6">Cytoplasm</location>
    </subcellularLocation>
</comment>
<comment type="function">
    <text evidence="6">The RuvA-RuvB-RuvC complex processes Holliday junction (HJ) DNA during genetic recombination and DNA repair, while the RuvA-RuvB complex plays an important role in the rescue of blocked DNA replication forks via replication fork reversal (RFR). RuvA specifically binds to HJ cruciform DNA, conferring on it an open structure. The RuvB hexamer acts as an ATP-dependent pump, pulling dsDNA into and through the RuvAB complex. HJ branch migration allows RuvC to scan DNA until it finds its consensus sequence, where it cleaves and resolves the cruciform DNA.</text>
</comment>
<comment type="similarity">
    <text evidence="6">Belongs to the RuvA family.</text>
</comment>
<feature type="domain" description="Helix-hairpin-helix DNA-binding motif class 1" evidence="7">
    <location>
        <begin position="108"/>
        <end position="127"/>
    </location>
</feature>
<dbReference type="InterPro" id="IPR013849">
    <property type="entry name" value="DNA_helicase_Holl-junc_RuvA_I"/>
</dbReference>
<dbReference type="GO" id="GO:0016787">
    <property type="term" value="F:hydrolase activity"/>
    <property type="evidence" value="ECO:0007669"/>
    <property type="project" value="UniProtKB-KW"/>
</dbReference>
<dbReference type="EMBL" id="DSVL01000319">
    <property type="protein sequence ID" value="HFH29905.1"/>
    <property type="molecule type" value="Genomic_DNA"/>
</dbReference>
<feature type="region of interest" description="Domain III" evidence="6">
    <location>
        <begin position="146"/>
        <end position="201"/>
    </location>
</feature>
<dbReference type="GO" id="GO:0009378">
    <property type="term" value="F:four-way junction helicase activity"/>
    <property type="evidence" value="ECO:0007669"/>
    <property type="project" value="InterPro"/>
</dbReference>
<comment type="caution">
    <text evidence="6">Lacks conserved residue(s) required for the propagation of feature annotation.</text>
</comment>
<dbReference type="InterPro" id="IPR000085">
    <property type="entry name" value="RuvA"/>
</dbReference>
<name>A0A7C3IL14_9SPIR</name>
<dbReference type="GO" id="GO:0000400">
    <property type="term" value="F:four-way junction DNA binding"/>
    <property type="evidence" value="ECO:0007669"/>
    <property type="project" value="UniProtKB-UniRule"/>
</dbReference>
<keyword evidence="5 6" id="KW-0234">DNA repair</keyword>
<evidence type="ECO:0000256" key="4">
    <source>
        <dbReference type="ARBA" id="ARBA00023172"/>
    </source>
</evidence>
<evidence type="ECO:0000256" key="6">
    <source>
        <dbReference type="HAMAP-Rule" id="MF_00031"/>
    </source>
</evidence>
<evidence type="ECO:0000256" key="3">
    <source>
        <dbReference type="ARBA" id="ARBA00023125"/>
    </source>
</evidence>
<organism evidence="8">
    <name type="scientific">Gracilinema caldarium</name>
    <dbReference type="NCBI Taxonomy" id="215591"/>
    <lineage>
        <taxon>Bacteria</taxon>
        <taxon>Pseudomonadati</taxon>
        <taxon>Spirochaetota</taxon>
        <taxon>Spirochaetia</taxon>
        <taxon>Spirochaetales</taxon>
        <taxon>Breznakiellaceae</taxon>
        <taxon>Gracilinema</taxon>
    </lineage>
</organism>
<dbReference type="SUPFAM" id="SSF50249">
    <property type="entry name" value="Nucleic acid-binding proteins"/>
    <property type="match status" value="1"/>
</dbReference>
<accession>A0A7C3IL14</accession>
<dbReference type="Pfam" id="PF01330">
    <property type="entry name" value="RuvA_N"/>
    <property type="match status" value="1"/>
</dbReference>
<comment type="caution">
    <text evidence="8">The sequence shown here is derived from an EMBL/GenBank/DDBJ whole genome shotgun (WGS) entry which is preliminary data.</text>
</comment>
<dbReference type="InterPro" id="IPR012340">
    <property type="entry name" value="NA-bd_OB-fold"/>
</dbReference>
<comment type="domain">
    <text evidence="6">Has three domains with a flexible linker between the domains II and III and assumes an 'L' shape. Domain III is highly mobile and contacts RuvB.</text>
</comment>
<reference evidence="8" key="1">
    <citation type="journal article" date="2020" name="mSystems">
        <title>Genome- and Community-Level Interaction Insights into Carbon Utilization and Element Cycling Functions of Hydrothermarchaeota in Hydrothermal Sediment.</title>
        <authorList>
            <person name="Zhou Z."/>
            <person name="Liu Y."/>
            <person name="Xu W."/>
            <person name="Pan J."/>
            <person name="Luo Z.H."/>
            <person name="Li M."/>
        </authorList>
    </citation>
    <scope>NUCLEOTIDE SEQUENCE [LARGE SCALE GENOMIC DNA]</scope>
    <source>
        <strain evidence="8">SpSt-503</strain>
    </source>
</reference>
<protein>
    <recommendedName>
        <fullName evidence="6">Holliday junction branch migration complex subunit RuvA</fullName>
    </recommendedName>
</protein>
<dbReference type="GO" id="GO:0005524">
    <property type="term" value="F:ATP binding"/>
    <property type="evidence" value="ECO:0007669"/>
    <property type="project" value="InterPro"/>
</dbReference>
<dbReference type="AlphaFoldDB" id="A0A7C3IL14"/>
<gene>
    <name evidence="6 8" type="primary">ruvA</name>
    <name evidence="8" type="ORF">ENS59_10405</name>
</gene>
<dbReference type="Gene3D" id="1.10.150.20">
    <property type="entry name" value="5' to 3' exonuclease, C-terminal subdomain"/>
    <property type="match status" value="1"/>
</dbReference>
<dbReference type="GO" id="GO:0006281">
    <property type="term" value="P:DNA repair"/>
    <property type="evidence" value="ECO:0007669"/>
    <property type="project" value="UniProtKB-UniRule"/>
</dbReference>
<dbReference type="GO" id="GO:0005737">
    <property type="term" value="C:cytoplasm"/>
    <property type="evidence" value="ECO:0007669"/>
    <property type="project" value="UniProtKB-SubCell"/>
</dbReference>
<dbReference type="NCBIfam" id="TIGR00084">
    <property type="entry name" value="ruvA"/>
    <property type="match status" value="1"/>
</dbReference>
<dbReference type="GO" id="GO:0006310">
    <property type="term" value="P:DNA recombination"/>
    <property type="evidence" value="ECO:0007669"/>
    <property type="project" value="UniProtKB-UniRule"/>
</dbReference>
<feature type="domain" description="Helix-hairpin-helix DNA-binding motif class 1" evidence="7">
    <location>
        <begin position="73"/>
        <end position="92"/>
    </location>
</feature>
<keyword evidence="8" id="KW-0378">Hydrolase</keyword>
<dbReference type="HAMAP" id="MF_00031">
    <property type="entry name" value="DNA_HJ_migration_RuvA"/>
    <property type="match status" value="1"/>
</dbReference>
<keyword evidence="3 6" id="KW-0238">DNA-binding</keyword>
<evidence type="ECO:0000259" key="7">
    <source>
        <dbReference type="SMART" id="SM00278"/>
    </source>
</evidence>
<dbReference type="Pfam" id="PF14520">
    <property type="entry name" value="HHH_5"/>
    <property type="match status" value="1"/>
</dbReference>
<dbReference type="SMART" id="SM00278">
    <property type="entry name" value="HhH1"/>
    <property type="match status" value="2"/>
</dbReference>
<evidence type="ECO:0000256" key="1">
    <source>
        <dbReference type="ARBA" id="ARBA00022490"/>
    </source>
</evidence>
<dbReference type="Gene3D" id="2.40.50.140">
    <property type="entry name" value="Nucleic acid-binding proteins"/>
    <property type="match status" value="1"/>
</dbReference>
<comment type="subunit">
    <text evidence="6">Homotetramer. Forms an RuvA(8)-RuvB(12)-Holliday junction (HJ) complex. HJ DNA is sandwiched between 2 RuvA tetramers; dsDNA enters through RuvA and exits via RuvB. An RuvB hexamer assembles on each DNA strand where it exits the tetramer. Each RuvB hexamer is contacted by two RuvA subunits (via domain III) on 2 adjacent RuvB subunits; this complex drives branch migration. In the full resolvosome a probable DNA-RuvA(4)-RuvB(12)-RuvC(2) complex forms which resolves the HJ.</text>
</comment>
<dbReference type="InterPro" id="IPR003583">
    <property type="entry name" value="Hlx-hairpin-Hlx_DNA-bd_motif"/>
</dbReference>
<evidence type="ECO:0000313" key="8">
    <source>
        <dbReference type="EMBL" id="HFH29905.1"/>
    </source>
</evidence>
<feature type="region of interest" description="Domain II" evidence="6">
    <location>
        <begin position="65"/>
        <end position="142"/>
    </location>
</feature>